<dbReference type="Proteomes" id="UP000887563">
    <property type="component" value="Unplaced"/>
</dbReference>
<sequence>MNLKRVMVMGNNGLLSITSSAGSGSRSGSGGIIPGFSNPDPDFSDPDPGHSQSRAGIGMCIRSLNPDTAEL</sequence>
<protein>
    <submittedName>
        <fullName evidence="3">Uncharacterized protein</fullName>
    </submittedName>
</protein>
<feature type="region of interest" description="Disordered" evidence="1">
    <location>
        <begin position="15"/>
        <end position="57"/>
    </location>
</feature>
<reference evidence="3" key="1">
    <citation type="submission" date="2022-11" db="UniProtKB">
        <authorList>
            <consortium name="WormBaseParasite"/>
        </authorList>
    </citation>
    <scope>IDENTIFICATION</scope>
</reference>
<evidence type="ECO:0000313" key="2">
    <source>
        <dbReference type="Proteomes" id="UP000887563"/>
    </source>
</evidence>
<evidence type="ECO:0000256" key="1">
    <source>
        <dbReference type="SAM" id="MobiDB-lite"/>
    </source>
</evidence>
<name>A0A914N6Z1_MELIC</name>
<dbReference type="AlphaFoldDB" id="A0A914N6Z1"/>
<evidence type="ECO:0000313" key="3">
    <source>
        <dbReference type="WBParaSite" id="Minc3s03912g35123"/>
    </source>
</evidence>
<proteinExistence type="predicted"/>
<accession>A0A914N6Z1</accession>
<dbReference type="WBParaSite" id="Minc3s03912g35123">
    <property type="protein sequence ID" value="Minc3s03912g35123"/>
    <property type="gene ID" value="Minc3s03912g35123"/>
</dbReference>
<keyword evidence="2" id="KW-1185">Reference proteome</keyword>
<organism evidence="2 3">
    <name type="scientific">Meloidogyne incognita</name>
    <name type="common">Southern root-knot nematode worm</name>
    <name type="synonym">Oxyuris incognita</name>
    <dbReference type="NCBI Taxonomy" id="6306"/>
    <lineage>
        <taxon>Eukaryota</taxon>
        <taxon>Metazoa</taxon>
        <taxon>Ecdysozoa</taxon>
        <taxon>Nematoda</taxon>
        <taxon>Chromadorea</taxon>
        <taxon>Rhabditida</taxon>
        <taxon>Tylenchina</taxon>
        <taxon>Tylenchomorpha</taxon>
        <taxon>Tylenchoidea</taxon>
        <taxon>Meloidogynidae</taxon>
        <taxon>Meloidogyninae</taxon>
        <taxon>Meloidogyne</taxon>
        <taxon>Meloidogyne incognita group</taxon>
    </lineage>
</organism>